<feature type="transmembrane region" description="Helical" evidence="9">
    <location>
        <begin position="42"/>
        <end position="62"/>
    </location>
</feature>
<protein>
    <recommendedName>
        <fullName evidence="8 9">Ammonium transporter</fullName>
    </recommendedName>
</protein>
<evidence type="ECO:0000256" key="10">
    <source>
        <dbReference type="SAM" id="SignalP"/>
    </source>
</evidence>
<feature type="domain" description="Ammonium transporter AmtB-like" evidence="11">
    <location>
        <begin position="41"/>
        <end position="451"/>
    </location>
</feature>
<evidence type="ECO:0000256" key="7">
    <source>
        <dbReference type="ARBA" id="ARBA00023177"/>
    </source>
</evidence>
<keyword evidence="13" id="KW-1185">Reference proteome</keyword>
<evidence type="ECO:0000256" key="2">
    <source>
        <dbReference type="ARBA" id="ARBA00005887"/>
    </source>
</evidence>
<dbReference type="OrthoDB" id="9814202at2"/>
<keyword evidence="10" id="KW-0732">Signal</keyword>
<dbReference type="InterPro" id="IPR018047">
    <property type="entry name" value="Ammonium_transpt_CS"/>
</dbReference>
<feature type="chain" id="PRO_5015429480" description="Ammonium transporter" evidence="10">
    <location>
        <begin position="27"/>
        <end position="462"/>
    </location>
</feature>
<feature type="transmembrane region" description="Helical" evidence="9">
    <location>
        <begin position="170"/>
        <end position="192"/>
    </location>
</feature>
<keyword evidence="7 9" id="KW-0924">Ammonia transport</keyword>
<name>A0A2S6CVK2_9CYAN</name>
<dbReference type="GO" id="GO:0008519">
    <property type="term" value="F:ammonium channel activity"/>
    <property type="evidence" value="ECO:0007669"/>
    <property type="project" value="InterPro"/>
</dbReference>
<evidence type="ECO:0000256" key="4">
    <source>
        <dbReference type="ARBA" id="ARBA00022692"/>
    </source>
</evidence>
<dbReference type="EMBL" id="PGEM01000056">
    <property type="protein sequence ID" value="PPJ63721.1"/>
    <property type="molecule type" value="Genomic_DNA"/>
</dbReference>
<keyword evidence="4 9" id="KW-0812">Transmembrane</keyword>
<gene>
    <name evidence="12" type="ORF">CUN59_08610</name>
</gene>
<dbReference type="InterPro" id="IPR001905">
    <property type="entry name" value="Ammonium_transpt"/>
</dbReference>
<dbReference type="PANTHER" id="PTHR43029:SF10">
    <property type="entry name" value="AMMONIUM TRANSPORTER MEP2"/>
    <property type="match status" value="1"/>
</dbReference>
<accession>A0A2S6CVK2</accession>
<feature type="transmembrane region" description="Helical" evidence="9">
    <location>
        <begin position="268"/>
        <end position="293"/>
    </location>
</feature>
<organism evidence="12 13">
    <name type="scientific">Cuspidothrix issatschenkoi CHARLIE-1</name>
    <dbReference type="NCBI Taxonomy" id="2052836"/>
    <lineage>
        <taxon>Bacteria</taxon>
        <taxon>Bacillati</taxon>
        <taxon>Cyanobacteriota</taxon>
        <taxon>Cyanophyceae</taxon>
        <taxon>Nostocales</taxon>
        <taxon>Aphanizomenonaceae</taxon>
        <taxon>Cuspidothrix</taxon>
    </lineage>
</organism>
<comment type="similarity">
    <text evidence="2 9">Belongs to the ammonia transporter channel (TC 1.A.11.2) family.</text>
</comment>
<dbReference type="RefSeq" id="WP_104387472.1">
    <property type="nucleotide sequence ID" value="NZ_PGEM01000056.1"/>
</dbReference>
<dbReference type="Proteomes" id="UP000239589">
    <property type="component" value="Unassembled WGS sequence"/>
</dbReference>
<feature type="transmembrane region" description="Helical" evidence="9">
    <location>
        <begin position="243"/>
        <end position="262"/>
    </location>
</feature>
<keyword evidence="3 9" id="KW-0813">Transport</keyword>
<dbReference type="PROSITE" id="PS01219">
    <property type="entry name" value="AMMONIUM_TRANSP"/>
    <property type="match status" value="1"/>
</dbReference>
<feature type="transmembrane region" description="Helical" evidence="9">
    <location>
        <begin position="74"/>
        <end position="93"/>
    </location>
</feature>
<feature type="transmembrane region" description="Helical" evidence="9">
    <location>
        <begin position="329"/>
        <end position="348"/>
    </location>
</feature>
<dbReference type="GO" id="GO:0005886">
    <property type="term" value="C:plasma membrane"/>
    <property type="evidence" value="ECO:0007669"/>
    <property type="project" value="UniProtKB-SubCell"/>
</dbReference>
<evidence type="ECO:0000313" key="13">
    <source>
        <dbReference type="Proteomes" id="UP000239589"/>
    </source>
</evidence>
<feature type="transmembrane region" description="Helical" evidence="9">
    <location>
        <begin position="212"/>
        <end position="231"/>
    </location>
</feature>
<evidence type="ECO:0000259" key="11">
    <source>
        <dbReference type="Pfam" id="PF00909"/>
    </source>
</evidence>
<evidence type="ECO:0000256" key="3">
    <source>
        <dbReference type="ARBA" id="ARBA00022448"/>
    </source>
</evidence>
<dbReference type="AlphaFoldDB" id="A0A2S6CVK2"/>
<comment type="subcellular location">
    <subcellularLocation>
        <location evidence="9">Cell membrane</location>
        <topology evidence="9">Multi-pass membrane protein</topology>
    </subcellularLocation>
    <subcellularLocation>
        <location evidence="1">Membrane</location>
        <topology evidence="1">Multi-pass membrane protein</topology>
    </subcellularLocation>
</comment>
<dbReference type="NCBIfam" id="TIGR00836">
    <property type="entry name" value="amt"/>
    <property type="match status" value="1"/>
</dbReference>
<dbReference type="InterPro" id="IPR024041">
    <property type="entry name" value="NH4_transpt_AmtB-like_dom"/>
</dbReference>
<sequence length="462" mass="48289">MFKKMVVIASLTLFLVGGVLTGNAWAATPGAIPAPDTGDTAFMLISSALVLLMTPGLAFFYGGFVRSHNILNTLMMSFVLMGIVGVSWILWGYSLSFAPGLPFIGGLQWLGLNGVGLETTGYLQGSAPAEVVSYAKTIPHQAYMIYQAMFAIICPALISGAIAERMSFRAYCLFVLLWSTFIYTPLAHMVWAKGGFLGLYGGIGALDFAGGTVIHISSGISALVAAIVLGPRKNYPDRLSPPHNVPFILLGAGLLWFGWFGFNAGSALSAGTVATVAFVSTNTSAAAAALMWLILEATLRGKPTAVGAATGAVAGLVGITPAAGFVTPVAAILIGFITSVVCFYAVSFKHKVQVDDALDTYPVHGVGGTIGAILTAIFATTEVNADGKDGVLRGNFGELFVELAAIALAYIIAGVGTWIILKIIAATVGLRVPEQTEDQGLDINEHGEEGYNTEYADRISSR</sequence>
<feature type="transmembrane region" description="Helical" evidence="9">
    <location>
        <begin position="305"/>
        <end position="323"/>
    </location>
</feature>
<evidence type="ECO:0000256" key="6">
    <source>
        <dbReference type="ARBA" id="ARBA00023136"/>
    </source>
</evidence>
<feature type="transmembrane region" description="Helical" evidence="9">
    <location>
        <begin position="360"/>
        <end position="379"/>
    </location>
</feature>
<reference evidence="12 13" key="1">
    <citation type="submission" date="2018-02" db="EMBL/GenBank/DDBJ databases">
        <title>Discovery of a pederin family compound in a non-symbiotic bloom-forming cyanobacterium.</title>
        <authorList>
            <person name="Kust A."/>
            <person name="Mares J."/>
            <person name="Jokela J."/>
            <person name="Urajova P."/>
            <person name="Hajek J."/>
            <person name="Saurav K."/>
            <person name="Voracova K."/>
            <person name="Fewer D.P."/>
            <person name="Haapaniemi E."/>
            <person name="Permi P."/>
            <person name="Rehakova K."/>
            <person name="Sivonen K."/>
            <person name="Hrouzek P."/>
        </authorList>
    </citation>
    <scope>NUCLEOTIDE SEQUENCE [LARGE SCALE GENOMIC DNA]</scope>
    <source>
        <strain evidence="12 13">CHARLIE-1</strain>
    </source>
</reference>
<comment type="caution">
    <text evidence="12">The sequence shown here is derived from an EMBL/GenBank/DDBJ whole genome shotgun (WGS) entry which is preliminary data.</text>
</comment>
<evidence type="ECO:0000256" key="9">
    <source>
        <dbReference type="RuleBase" id="RU362002"/>
    </source>
</evidence>
<dbReference type="InterPro" id="IPR029020">
    <property type="entry name" value="Ammonium/urea_transptr"/>
</dbReference>
<evidence type="ECO:0000256" key="1">
    <source>
        <dbReference type="ARBA" id="ARBA00004141"/>
    </source>
</evidence>
<evidence type="ECO:0000313" key="12">
    <source>
        <dbReference type="EMBL" id="PPJ63721.1"/>
    </source>
</evidence>
<evidence type="ECO:0000256" key="5">
    <source>
        <dbReference type="ARBA" id="ARBA00022989"/>
    </source>
</evidence>
<keyword evidence="6 9" id="KW-0472">Membrane</keyword>
<feature type="transmembrane region" description="Helical" evidence="9">
    <location>
        <begin position="143"/>
        <end position="163"/>
    </location>
</feature>
<dbReference type="Gene3D" id="1.10.3430.10">
    <property type="entry name" value="Ammonium transporter AmtB like domains"/>
    <property type="match status" value="1"/>
</dbReference>
<dbReference type="Pfam" id="PF00909">
    <property type="entry name" value="Ammonium_transp"/>
    <property type="match status" value="1"/>
</dbReference>
<dbReference type="PANTHER" id="PTHR43029">
    <property type="entry name" value="AMMONIUM TRANSPORTER MEP2"/>
    <property type="match status" value="1"/>
</dbReference>
<feature type="signal peptide" evidence="10">
    <location>
        <begin position="1"/>
        <end position="26"/>
    </location>
</feature>
<evidence type="ECO:0000256" key="8">
    <source>
        <dbReference type="ARBA" id="ARBA00050025"/>
    </source>
</evidence>
<feature type="transmembrane region" description="Helical" evidence="9">
    <location>
        <begin position="399"/>
        <end position="421"/>
    </location>
</feature>
<proteinExistence type="inferred from homology"/>
<keyword evidence="5 9" id="KW-1133">Transmembrane helix</keyword>
<dbReference type="SUPFAM" id="SSF111352">
    <property type="entry name" value="Ammonium transporter"/>
    <property type="match status" value="1"/>
</dbReference>